<evidence type="ECO:0000313" key="1">
    <source>
        <dbReference type="EMBL" id="KGF45895.1"/>
    </source>
</evidence>
<name>A0A096AG84_9BACT</name>
<proteinExistence type="predicted"/>
<dbReference type="AlphaFoldDB" id="A0A096AG84"/>
<reference evidence="1 2" key="1">
    <citation type="submission" date="2014-07" db="EMBL/GenBank/DDBJ databases">
        <authorList>
            <person name="McCorrison J."/>
            <person name="Sanka R."/>
            <person name="Torralba M."/>
            <person name="Gillis M."/>
            <person name="Haft D.H."/>
            <person name="Methe B."/>
            <person name="Sutton G."/>
            <person name="Nelson K.E."/>
        </authorList>
    </citation>
    <scope>NUCLEOTIDE SEQUENCE [LARGE SCALE GENOMIC DNA]</scope>
    <source>
        <strain evidence="1 2">DNF00320</strain>
    </source>
</reference>
<protein>
    <submittedName>
        <fullName evidence="1">Uncharacterized protein</fullName>
    </submittedName>
</protein>
<organism evidence="1 2">
    <name type="scientific">Prevotella bivia DNF00320</name>
    <dbReference type="NCBI Taxonomy" id="1401068"/>
    <lineage>
        <taxon>Bacteria</taxon>
        <taxon>Pseudomonadati</taxon>
        <taxon>Bacteroidota</taxon>
        <taxon>Bacteroidia</taxon>
        <taxon>Bacteroidales</taxon>
        <taxon>Prevotellaceae</taxon>
        <taxon>Prevotella</taxon>
    </lineage>
</organism>
<sequence>MQNALNAIVHIYTQEWNAETAIAIPTFRYIHVQKPAQKYYILVINPSENKRNQIKFPTFAEN</sequence>
<gene>
    <name evidence="1" type="ORF">HMPREF0647_00380</name>
</gene>
<comment type="caution">
    <text evidence="1">The sequence shown here is derived from an EMBL/GenBank/DDBJ whole genome shotgun (WGS) entry which is preliminary data.</text>
</comment>
<evidence type="ECO:0000313" key="2">
    <source>
        <dbReference type="Proteomes" id="UP000029525"/>
    </source>
</evidence>
<dbReference type="EMBL" id="JRNQ01000002">
    <property type="protein sequence ID" value="KGF45895.1"/>
    <property type="molecule type" value="Genomic_DNA"/>
</dbReference>
<dbReference type="Proteomes" id="UP000029525">
    <property type="component" value="Unassembled WGS sequence"/>
</dbReference>
<accession>A0A096AG84</accession>